<dbReference type="CDD" id="cd18186">
    <property type="entry name" value="BTB_POZ_ZBTB_KLHL-like"/>
    <property type="match status" value="1"/>
</dbReference>
<reference evidence="2" key="1">
    <citation type="journal article" date="2020" name="Stud. Mycol.">
        <title>101 Dothideomycetes genomes: a test case for predicting lifestyles and emergence of pathogens.</title>
        <authorList>
            <person name="Haridas S."/>
            <person name="Albert R."/>
            <person name="Binder M."/>
            <person name="Bloem J."/>
            <person name="Labutti K."/>
            <person name="Salamov A."/>
            <person name="Andreopoulos B."/>
            <person name="Baker S."/>
            <person name="Barry K."/>
            <person name="Bills G."/>
            <person name="Bluhm B."/>
            <person name="Cannon C."/>
            <person name="Castanera R."/>
            <person name="Culley D."/>
            <person name="Daum C."/>
            <person name="Ezra D."/>
            <person name="Gonzalez J."/>
            <person name="Henrissat B."/>
            <person name="Kuo A."/>
            <person name="Liang C."/>
            <person name="Lipzen A."/>
            <person name="Lutzoni F."/>
            <person name="Magnuson J."/>
            <person name="Mondo S."/>
            <person name="Nolan M."/>
            <person name="Ohm R."/>
            <person name="Pangilinan J."/>
            <person name="Park H.-J."/>
            <person name="Ramirez L."/>
            <person name="Alfaro M."/>
            <person name="Sun H."/>
            <person name="Tritt A."/>
            <person name="Yoshinaga Y."/>
            <person name="Zwiers L.-H."/>
            <person name="Turgeon B."/>
            <person name="Goodwin S."/>
            <person name="Spatafora J."/>
            <person name="Crous P."/>
            <person name="Grigoriev I."/>
        </authorList>
    </citation>
    <scope>NUCLEOTIDE SEQUENCE</scope>
    <source>
        <strain evidence="2">CBS 627.86</strain>
    </source>
</reference>
<dbReference type="Gene3D" id="3.30.710.10">
    <property type="entry name" value="Potassium Channel Kv1.1, Chain A"/>
    <property type="match status" value="1"/>
</dbReference>
<accession>A0A6A5YJ81</accession>
<proteinExistence type="predicted"/>
<sequence>MADNARQILVDSVKQLYASEKYSDLTITCGAVTYRVHKSVVCPRSEFFEKAVRFKVGKEAEEGNIDLSKEDPESMKLLVEYFYEAEYTPHQLPAAALELRKPDPPFPHTCNNANEWCMKFLCEHHRCFKDCRQNCHDFVCQSCYPPPLPLVDLEASHLLTHAKMYEIGDRLQIAGLKELARVKFEQACLVFWDSEMFAQAARHAFTTTPDCDKGLREIVSDTLNVHLELVLKEEIETLLYEQGMLAVGLLKRRVEGEGLG</sequence>
<evidence type="ECO:0000259" key="1">
    <source>
        <dbReference type="PROSITE" id="PS50097"/>
    </source>
</evidence>
<dbReference type="OrthoDB" id="6359816at2759"/>
<dbReference type="InterPro" id="IPR011333">
    <property type="entry name" value="SKP1/BTB/POZ_sf"/>
</dbReference>
<organism evidence="2 3">
    <name type="scientific">Lophiotrema nucula</name>
    <dbReference type="NCBI Taxonomy" id="690887"/>
    <lineage>
        <taxon>Eukaryota</taxon>
        <taxon>Fungi</taxon>
        <taxon>Dikarya</taxon>
        <taxon>Ascomycota</taxon>
        <taxon>Pezizomycotina</taxon>
        <taxon>Dothideomycetes</taxon>
        <taxon>Pleosporomycetidae</taxon>
        <taxon>Pleosporales</taxon>
        <taxon>Lophiotremataceae</taxon>
        <taxon>Lophiotrema</taxon>
    </lineage>
</organism>
<dbReference type="PANTHER" id="PTHR47843">
    <property type="entry name" value="BTB DOMAIN-CONTAINING PROTEIN-RELATED"/>
    <property type="match status" value="1"/>
</dbReference>
<dbReference type="SUPFAM" id="SSF54695">
    <property type="entry name" value="POZ domain"/>
    <property type="match status" value="1"/>
</dbReference>
<dbReference type="AlphaFoldDB" id="A0A6A5YJ81"/>
<protein>
    <recommendedName>
        <fullName evidence="1">BTB domain-containing protein</fullName>
    </recommendedName>
</protein>
<gene>
    <name evidence="2" type="ORF">BDV96DRAFT_654192</name>
</gene>
<dbReference type="Proteomes" id="UP000799770">
    <property type="component" value="Unassembled WGS sequence"/>
</dbReference>
<evidence type="ECO:0000313" key="3">
    <source>
        <dbReference type="Proteomes" id="UP000799770"/>
    </source>
</evidence>
<evidence type="ECO:0000313" key="2">
    <source>
        <dbReference type="EMBL" id="KAF2107105.1"/>
    </source>
</evidence>
<feature type="domain" description="BTB" evidence="1">
    <location>
        <begin position="23"/>
        <end position="91"/>
    </location>
</feature>
<dbReference type="EMBL" id="ML977357">
    <property type="protein sequence ID" value="KAF2107105.1"/>
    <property type="molecule type" value="Genomic_DNA"/>
</dbReference>
<dbReference type="Pfam" id="PF00651">
    <property type="entry name" value="BTB"/>
    <property type="match status" value="1"/>
</dbReference>
<keyword evidence="3" id="KW-1185">Reference proteome</keyword>
<dbReference type="PANTHER" id="PTHR47843:SF5">
    <property type="entry name" value="BTB_POZ DOMAIN PROTEIN"/>
    <property type="match status" value="1"/>
</dbReference>
<dbReference type="InterPro" id="IPR000210">
    <property type="entry name" value="BTB/POZ_dom"/>
</dbReference>
<dbReference type="PROSITE" id="PS50097">
    <property type="entry name" value="BTB"/>
    <property type="match status" value="1"/>
</dbReference>
<name>A0A6A5YJ81_9PLEO</name>